<organism evidence="3 4">
    <name type="scientific">Ornatilinea apprima</name>
    <dbReference type="NCBI Taxonomy" id="1134406"/>
    <lineage>
        <taxon>Bacteria</taxon>
        <taxon>Bacillati</taxon>
        <taxon>Chloroflexota</taxon>
        <taxon>Anaerolineae</taxon>
        <taxon>Anaerolineales</taxon>
        <taxon>Anaerolineaceae</taxon>
        <taxon>Ornatilinea</taxon>
    </lineage>
</organism>
<reference evidence="3 4" key="1">
    <citation type="submission" date="2015-07" db="EMBL/GenBank/DDBJ databases">
        <title>Genome sequence of Ornatilinea apprima DSM 23815.</title>
        <authorList>
            <person name="Hemp J."/>
            <person name="Ward L.M."/>
            <person name="Pace L.A."/>
            <person name="Fischer W.W."/>
        </authorList>
    </citation>
    <scope>NUCLEOTIDE SEQUENCE [LARGE SCALE GENOMIC DNA]</scope>
    <source>
        <strain evidence="3 4">P3M-1</strain>
    </source>
</reference>
<gene>
    <name evidence="3" type="ORF">ADN00_07550</name>
</gene>
<dbReference type="STRING" id="1134406.ADN00_07550"/>
<name>A0A0P6XDJ6_9CHLR</name>
<dbReference type="PANTHER" id="PTHR13696:SF99">
    <property type="entry name" value="COBYRINIC ACID AC-DIAMIDE SYNTHASE"/>
    <property type="match status" value="1"/>
</dbReference>
<dbReference type="InterPro" id="IPR050678">
    <property type="entry name" value="DNA_Partitioning_ATPase"/>
</dbReference>
<dbReference type="PANTHER" id="PTHR13696">
    <property type="entry name" value="P-LOOP CONTAINING NUCLEOSIDE TRIPHOSPHATE HYDROLASE"/>
    <property type="match status" value="1"/>
</dbReference>
<comment type="caution">
    <text evidence="3">The sequence shown here is derived from an EMBL/GenBank/DDBJ whole genome shotgun (WGS) entry which is preliminary data.</text>
</comment>
<dbReference type="AlphaFoldDB" id="A0A0P6XDJ6"/>
<feature type="domain" description="AAA" evidence="2">
    <location>
        <begin position="10"/>
        <end position="189"/>
    </location>
</feature>
<dbReference type="EMBL" id="LGCL01000019">
    <property type="protein sequence ID" value="KPL78303.1"/>
    <property type="molecule type" value="Genomic_DNA"/>
</dbReference>
<evidence type="ECO:0000313" key="4">
    <source>
        <dbReference type="Proteomes" id="UP000050417"/>
    </source>
</evidence>
<dbReference type="SUPFAM" id="SSF52540">
    <property type="entry name" value="P-loop containing nucleoside triphosphate hydrolases"/>
    <property type="match status" value="1"/>
</dbReference>
<proteinExistence type="inferred from homology"/>
<dbReference type="Pfam" id="PF13614">
    <property type="entry name" value="AAA_31"/>
    <property type="match status" value="1"/>
</dbReference>
<dbReference type="InterPro" id="IPR025669">
    <property type="entry name" value="AAA_dom"/>
</dbReference>
<dbReference type="Gene3D" id="3.40.50.300">
    <property type="entry name" value="P-loop containing nucleotide triphosphate hydrolases"/>
    <property type="match status" value="1"/>
</dbReference>
<sequence>MSLPTDLMTQTIAISNQKGGVGKTTTCASIGAALVKKGARVLLVDLDSQASLSVALGQAVHLNDESIADLLDTSPSSGELSPADLIHPTSLPGLDIALGDPRLAVVEHHLPEQTGYEHLLKNHLQSLAAGYDFVLQDCSPSLGPLTIMALTAANQVIVPVQPDYLAAWGIMRLMETIEAVHQRTNPHLQYRILAVMYDQRNTITREMLNRLQQNFNGRIFKTIIGVDTRVRECAVTGEPLLQYAPSTRASKQYLQAAGEYLQWIGSSEG</sequence>
<protein>
    <recommendedName>
        <fullName evidence="2">AAA domain-containing protein</fullName>
    </recommendedName>
</protein>
<dbReference type="Proteomes" id="UP000050417">
    <property type="component" value="Unassembled WGS sequence"/>
</dbReference>
<evidence type="ECO:0000259" key="2">
    <source>
        <dbReference type="Pfam" id="PF13614"/>
    </source>
</evidence>
<dbReference type="InterPro" id="IPR027417">
    <property type="entry name" value="P-loop_NTPase"/>
</dbReference>
<dbReference type="CDD" id="cd02042">
    <property type="entry name" value="ParAB_family"/>
    <property type="match status" value="1"/>
</dbReference>
<comment type="similarity">
    <text evidence="1">Belongs to the ParA family.</text>
</comment>
<accession>A0A0P6XDJ6</accession>
<evidence type="ECO:0000313" key="3">
    <source>
        <dbReference type="EMBL" id="KPL78303.1"/>
    </source>
</evidence>
<keyword evidence="4" id="KW-1185">Reference proteome</keyword>
<dbReference type="FunFam" id="3.40.50.300:FF:000285">
    <property type="entry name" value="Sporulation initiation inhibitor Soj"/>
    <property type="match status" value="1"/>
</dbReference>
<evidence type="ECO:0000256" key="1">
    <source>
        <dbReference type="ARBA" id="ARBA00006976"/>
    </source>
</evidence>